<name>A0AAE0HUH1_9PEZI</name>
<evidence type="ECO:0000256" key="1">
    <source>
        <dbReference type="SAM" id="MobiDB-lite"/>
    </source>
</evidence>
<keyword evidence="3" id="KW-1185">Reference proteome</keyword>
<gene>
    <name evidence="2" type="ORF">B0H66DRAFT_452117</name>
</gene>
<proteinExistence type="predicted"/>
<protein>
    <recommendedName>
        <fullName evidence="4">Zn(2)-C6 fungal-type domain-containing protein</fullName>
    </recommendedName>
</protein>
<sequence>RKPECLRCAKSGNPCPGYRDLGDAMFRDESERIIRNVQQQQQQRSVGYTHDNHSPCTRSSSGWDSDSHFAPSLSPARGESIPVVLSNTLSQPPHELAPSFFFSKYTFNIHPFFSNYNDWLSETYRLEGVGRAHQRPGLLQAAINAVGMAGLSNLYHSPNFAKDSRQQYCIALYCLKEALRDPDKAVADITLVTVILLGLFETVSFESWNRYHHCAAHVKGATVLLDLRGPEQFIRERGGLLYSMARSQII</sequence>
<feature type="compositionally biased region" description="Polar residues" evidence="1">
    <location>
        <begin position="54"/>
        <end position="64"/>
    </location>
</feature>
<dbReference type="PANTHER" id="PTHR38791">
    <property type="entry name" value="ZN(II)2CYS6 TRANSCRIPTION FACTOR (EUROFUNG)-RELATED-RELATED"/>
    <property type="match status" value="1"/>
</dbReference>
<accession>A0AAE0HUH1</accession>
<dbReference type="AlphaFoldDB" id="A0AAE0HUH1"/>
<comment type="caution">
    <text evidence="2">The sequence shown here is derived from an EMBL/GenBank/DDBJ whole genome shotgun (WGS) entry which is preliminary data.</text>
</comment>
<reference evidence="2" key="2">
    <citation type="submission" date="2023-06" db="EMBL/GenBank/DDBJ databases">
        <authorList>
            <consortium name="Lawrence Berkeley National Laboratory"/>
            <person name="Haridas S."/>
            <person name="Hensen N."/>
            <person name="Bonometti L."/>
            <person name="Westerberg I."/>
            <person name="Brannstrom I.O."/>
            <person name="Guillou S."/>
            <person name="Cros-Aarteil S."/>
            <person name="Calhoun S."/>
            <person name="Kuo A."/>
            <person name="Mondo S."/>
            <person name="Pangilinan J."/>
            <person name="Riley R."/>
            <person name="Labutti K."/>
            <person name="Andreopoulos B."/>
            <person name="Lipzen A."/>
            <person name="Chen C."/>
            <person name="Yanf M."/>
            <person name="Daum C."/>
            <person name="Ng V."/>
            <person name="Clum A."/>
            <person name="Steindorff A."/>
            <person name="Ohm R."/>
            <person name="Martin F."/>
            <person name="Silar P."/>
            <person name="Natvig D."/>
            <person name="Lalanne C."/>
            <person name="Gautier V."/>
            <person name="Ament-Velasquez S.L."/>
            <person name="Kruys A."/>
            <person name="Hutchinson M.I."/>
            <person name="Powell A.J."/>
            <person name="Barry K."/>
            <person name="Miller A.N."/>
            <person name="Grigoriev I.V."/>
            <person name="Debuchy R."/>
            <person name="Gladieux P."/>
            <person name="Thoren M.H."/>
            <person name="Johannesson H."/>
        </authorList>
    </citation>
    <scope>NUCLEOTIDE SEQUENCE</scope>
    <source>
        <strain evidence="2">CBS 118394</strain>
    </source>
</reference>
<feature type="non-terminal residue" evidence="2">
    <location>
        <position position="250"/>
    </location>
</feature>
<feature type="region of interest" description="Disordered" evidence="1">
    <location>
        <begin position="40"/>
        <end position="69"/>
    </location>
</feature>
<feature type="non-terminal residue" evidence="2">
    <location>
        <position position="1"/>
    </location>
</feature>
<organism evidence="2 3">
    <name type="scientific">Apodospora peruviana</name>
    <dbReference type="NCBI Taxonomy" id="516989"/>
    <lineage>
        <taxon>Eukaryota</taxon>
        <taxon>Fungi</taxon>
        <taxon>Dikarya</taxon>
        <taxon>Ascomycota</taxon>
        <taxon>Pezizomycotina</taxon>
        <taxon>Sordariomycetes</taxon>
        <taxon>Sordariomycetidae</taxon>
        <taxon>Sordariales</taxon>
        <taxon>Lasiosphaeriaceae</taxon>
        <taxon>Apodospora</taxon>
    </lineage>
</organism>
<evidence type="ECO:0000313" key="2">
    <source>
        <dbReference type="EMBL" id="KAK3312822.1"/>
    </source>
</evidence>
<dbReference type="Proteomes" id="UP001283341">
    <property type="component" value="Unassembled WGS sequence"/>
</dbReference>
<dbReference type="EMBL" id="JAUEDM010000008">
    <property type="protein sequence ID" value="KAK3312822.1"/>
    <property type="molecule type" value="Genomic_DNA"/>
</dbReference>
<dbReference type="InterPro" id="IPR053175">
    <property type="entry name" value="DHMBA_Reg_Transcription_Factor"/>
</dbReference>
<evidence type="ECO:0000313" key="3">
    <source>
        <dbReference type="Proteomes" id="UP001283341"/>
    </source>
</evidence>
<reference evidence="2" key="1">
    <citation type="journal article" date="2023" name="Mol. Phylogenet. Evol.">
        <title>Genome-scale phylogeny and comparative genomics of the fungal order Sordariales.</title>
        <authorList>
            <person name="Hensen N."/>
            <person name="Bonometti L."/>
            <person name="Westerberg I."/>
            <person name="Brannstrom I.O."/>
            <person name="Guillou S."/>
            <person name="Cros-Aarteil S."/>
            <person name="Calhoun S."/>
            <person name="Haridas S."/>
            <person name="Kuo A."/>
            <person name="Mondo S."/>
            <person name="Pangilinan J."/>
            <person name="Riley R."/>
            <person name="LaButti K."/>
            <person name="Andreopoulos B."/>
            <person name="Lipzen A."/>
            <person name="Chen C."/>
            <person name="Yan M."/>
            <person name="Daum C."/>
            <person name="Ng V."/>
            <person name="Clum A."/>
            <person name="Steindorff A."/>
            <person name="Ohm R.A."/>
            <person name="Martin F."/>
            <person name="Silar P."/>
            <person name="Natvig D.O."/>
            <person name="Lalanne C."/>
            <person name="Gautier V."/>
            <person name="Ament-Velasquez S.L."/>
            <person name="Kruys A."/>
            <person name="Hutchinson M.I."/>
            <person name="Powell A.J."/>
            <person name="Barry K."/>
            <person name="Miller A.N."/>
            <person name="Grigoriev I.V."/>
            <person name="Debuchy R."/>
            <person name="Gladieux P."/>
            <person name="Hiltunen Thoren M."/>
            <person name="Johannesson H."/>
        </authorList>
    </citation>
    <scope>NUCLEOTIDE SEQUENCE</scope>
    <source>
        <strain evidence="2">CBS 118394</strain>
    </source>
</reference>
<evidence type="ECO:0008006" key="4">
    <source>
        <dbReference type="Google" id="ProtNLM"/>
    </source>
</evidence>